<sequence length="402" mass="43394">MADPLSIAASVAGLLGVGVKLVEIMSPIVNNADAPPLCRAVLTELCNIQAILRQFKDLFGDHLTSGVGAAPPERRELVPFEHLAAALIGCVLTKAELETLVDDLGLVYSERGVSGIFDRARWMRKEKAIARLLVRLQDHKGSLSCMLSVITAGSTLKIESSTVEIRNSTVEIQNKVAQLYTLFERTLANHPELSVQLARLEGAESTVGRPDTEINSVLGGYDGGGDGDSIRAAGQLSADDPVVPDAHAHAHAAPDLGSQLLASLALELETVLQGSMAYRRHLLTTSDAHSETSATTSTRRRAAASIFSALSLADISNLSVCSLPILIQEVGNNHWYIQVGPSVNKSDSSVVNKFYNVFEDDSSSDTEDDDFRRPPLRVVTPMRGTRARIWFYHLRGHPVTRG</sequence>
<dbReference type="HOGENOM" id="CLU_059209_1_0_1"/>
<organism evidence="1">
    <name type="scientific">Gaeumannomyces tritici (strain R3-111a-1)</name>
    <name type="common">Wheat and barley take-all root rot fungus</name>
    <name type="synonym">Gaeumannomyces graminis var. tritici</name>
    <dbReference type="NCBI Taxonomy" id="644352"/>
    <lineage>
        <taxon>Eukaryota</taxon>
        <taxon>Fungi</taxon>
        <taxon>Dikarya</taxon>
        <taxon>Ascomycota</taxon>
        <taxon>Pezizomycotina</taxon>
        <taxon>Sordariomycetes</taxon>
        <taxon>Sordariomycetidae</taxon>
        <taxon>Magnaporthales</taxon>
        <taxon>Magnaporthaceae</taxon>
        <taxon>Gaeumannomyces</taxon>
    </lineage>
</organism>
<reference evidence="1" key="3">
    <citation type="submission" date="2010-09" db="EMBL/GenBank/DDBJ databases">
        <title>Annotation of Gaeumannomyces graminis var. tritici R3-111a-1.</title>
        <authorList>
            <consortium name="The Broad Institute Genome Sequencing Platform"/>
            <person name="Ma L.-J."/>
            <person name="Dead R."/>
            <person name="Young S.K."/>
            <person name="Zeng Q."/>
            <person name="Gargeya S."/>
            <person name="Fitzgerald M."/>
            <person name="Haas B."/>
            <person name="Abouelleil A."/>
            <person name="Alvarado L."/>
            <person name="Arachchi H.M."/>
            <person name="Berlin A."/>
            <person name="Brown A."/>
            <person name="Chapman S.B."/>
            <person name="Chen Z."/>
            <person name="Dunbar C."/>
            <person name="Freedman E."/>
            <person name="Gearin G."/>
            <person name="Gellesch M."/>
            <person name="Goldberg J."/>
            <person name="Griggs A."/>
            <person name="Gujja S."/>
            <person name="Heiman D."/>
            <person name="Howarth C."/>
            <person name="Larson L."/>
            <person name="Lui A."/>
            <person name="MacDonald P.J.P."/>
            <person name="Mehta T."/>
            <person name="Montmayeur A."/>
            <person name="Murphy C."/>
            <person name="Neiman D."/>
            <person name="Pearson M."/>
            <person name="Priest M."/>
            <person name="Roberts A."/>
            <person name="Saif S."/>
            <person name="Shea T."/>
            <person name="Shenoy N."/>
            <person name="Sisk P."/>
            <person name="Stolte C."/>
            <person name="Sykes S."/>
            <person name="Yandava C."/>
            <person name="Wortman J."/>
            <person name="Nusbaum C."/>
            <person name="Birren B."/>
        </authorList>
    </citation>
    <scope>NUCLEOTIDE SEQUENCE</scope>
    <source>
        <strain evidence="1">R3-111a-1</strain>
    </source>
</reference>
<dbReference type="Proteomes" id="UP000006039">
    <property type="component" value="Unassembled WGS sequence"/>
</dbReference>
<keyword evidence="3" id="KW-1185">Reference proteome</keyword>
<reference evidence="2" key="5">
    <citation type="submission" date="2018-04" db="UniProtKB">
        <authorList>
            <consortium name="EnsemblFungi"/>
        </authorList>
    </citation>
    <scope>IDENTIFICATION</scope>
    <source>
        <strain evidence="2">R3-111a-1</strain>
    </source>
</reference>
<dbReference type="OrthoDB" id="19923at2759"/>
<dbReference type="EnsemblFungi" id="EJT82359">
    <property type="protein sequence ID" value="EJT82359"/>
    <property type="gene ID" value="GGTG_02332"/>
</dbReference>
<reference evidence="3" key="1">
    <citation type="submission" date="2010-07" db="EMBL/GenBank/DDBJ databases">
        <title>The genome sequence of Gaeumannomyces graminis var. tritici strain R3-111a-1.</title>
        <authorList>
            <consortium name="The Broad Institute Genome Sequencing Platform"/>
            <person name="Ma L.-J."/>
            <person name="Dead R."/>
            <person name="Young S."/>
            <person name="Zeng Q."/>
            <person name="Koehrsen M."/>
            <person name="Alvarado L."/>
            <person name="Berlin A."/>
            <person name="Chapman S.B."/>
            <person name="Chen Z."/>
            <person name="Freedman E."/>
            <person name="Gellesch M."/>
            <person name="Goldberg J."/>
            <person name="Griggs A."/>
            <person name="Gujja S."/>
            <person name="Heilman E.R."/>
            <person name="Heiman D."/>
            <person name="Hepburn T."/>
            <person name="Howarth C."/>
            <person name="Jen D."/>
            <person name="Larson L."/>
            <person name="Mehta T."/>
            <person name="Neiman D."/>
            <person name="Pearson M."/>
            <person name="Roberts A."/>
            <person name="Saif S."/>
            <person name="Shea T."/>
            <person name="Shenoy N."/>
            <person name="Sisk P."/>
            <person name="Stolte C."/>
            <person name="Sykes S."/>
            <person name="Walk T."/>
            <person name="White J."/>
            <person name="Yandava C."/>
            <person name="Haas B."/>
            <person name="Nusbaum C."/>
            <person name="Birren B."/>
        </authorList>
    </citation>
    <scope>NUCLEOTIDE SEQUENCE [LARGE SCALE GENOMIC DNA]</scope>
    <source>
        <strain evidence="3">R3-111a-1</strain>
    </source>
</reference>
<dbReference type="STRING" id="644352.J3NM28"/>
<dbReference type="GeneID" id="20342790"/>
<evidence type="ECO:0000313" key="3">
    <source>
        <dbReference type="Proteomes" id="UP000006039"/>
    </source>
</evidence>
<reference evidence="1" key="2">
    <citation type="submission" date="2010-07" db="EMBL/GenBank/DDBJ databases">
        <authorList>
            <consortium name="The Broad Institute Genome Sequencing Platform"/>
            <consortium name="Broad Institute Genome Sequencing Center for Infectious Disease"/>
            <person name="Ma L.-J."/>
            <person name="Dead R."/>
            <person name="Young S."/>
            <person name="Zeng Q."/>
            <person name="Koehrsen M."/>
            <person name="Alvarado L."/>
            <person name="Berlin A."/>
            <person name="Chapman S.B."/>
            <person name="Chen Z."/>
            <person name="Freedman E."/>
            <person name="Gellesch M."/>
            <person name="Goldberg J."/>
            <person name="Griggs A."/>
            <person name="Gujja S."/>
            <person name="Heilman E.R."/>
            <person name="Heiman D."/>
            <person name="Hepburn T."/>
            <person name="Howarth C."/>
            <person name="Jen D."/>
            <person name="Larson L."/>
            <person name="Mehta T."/>
            <person name="Neiman D."/>
            <person name="Pearson M."/>
            <person name="Roberts A."/>
            <person name="Saif S."/>
            <person name="Shea T."/>
            <person name="Shenoy N."/>
            <person name="Sisk P."/>
            <person name="Stolte C."/>
            <person name="Sykes S."/>
            <person name="Walk T."/>
            <person name="White J."/>
            <person name="Yandava C."/>
            <person name="Haas B."/>
            <person name="Nusbaum C."/>
            <person name="Birren B."/>
        </authorList>
    </citation>
    <scope>NUCLEOTIDE SEQUENCE</scope>
    <source>
        <strain evidence="1">R3-111a-1</strain>
    </source>
</reference>
<evidence type="ECO:0000313" key="1">
    <source>
        <dbReference type="EMBL" id="EJT82359.1"/>
    </source>
</evidence>
<dbReference type="AlphaFoldDB" id="J3NM28"/>
<proteinExistence type="predicted"/>
<protein>
    <recommendedName>
        <fullName evidence="4">Fungal N-terminal domain-containing protein</fullName>
    </recommendedName>
</protein>
<accession>J3NM28</accession>
<dbReference type="eggNOG" id="ENOG502S58Q">
    <property type="taxonomic scope" value="Eukaryota"/>
</dbReference>
<evidence type="ECO:0008006" key="4">
    <source>
        <dbReference type="Google" id="ProtNLM"/>
    </source>
</evidence>
<dbReference type="RefSeq" id="XP_009218368.1">
    <property type="nucleotide sequence ID" value="XM_009220104.1"/>
</dbReference>
<reference evidence="2" key="4">
    <citation type="journal article" date="2015" name="G3 (Bethesda)">
        <title>Genome sequences of three phytopathogenic species of the Magnaporthaceae family of fungi.</title>
        <authorList>
            <person name="Okagaki L.H."/>
            <person name="Nunes C.C."/>
            <person name="Sailsbery J."/>
            <person name="Clay B."/>
            <person name="Brown D."/>
            <person name="John T."/>
            <person name="Oh Y."/>
            <person name="Young N."/>
            <person name="Fitzgerald M."/>
            <person name="Haas B.J."/>
            <person name="Zeng Q."/>
            <person name="Young S."/>
            <person name="Adiconis X."/>
            <person name="Fan L."/>
            <person name="Levin J.Z."/>
            <person name="Mitchell T.K."/>
            <person name="Okubara P.A."/>
            <person name="Farman M.L."/>
            <person name="Kohn L.M."/>
            <person name="Birren B."/>
            <person name="Ma L.-J."/>
            <person name="Dean R.A."/>
        </authorList>
    </citation>
    <scope>NUCLEOTIDE SEQUENCE</scope>
    <source>
        <strain evidence="2">R3-111a-1</strain>
    </source>
</reference>
<evidence type="ECO:0000313" key="2">
    <source>
        <dbReference type="EnsemblFungi" id="EJT82359"/>
    </source>
</evidence>
<gene>
    <name evidence="2" type="primary">20342790</name>
    <name evidence="1" type="ORF">GGTG_02332</name>
</gene>
<name>J3NM28_GAET3</name>
<dbReference type="EMBL" id="GL385395">
    <property type="protein sequence ID" value="EJT82359.1"/>
    <property type="molecule type" value="Genomic_DNA"/>
</dbReference>
<dbReference type="VEuPathDB" id="FungiDB:GGTG_02332"/>